<proteinExistence type="predicted"/>
<dbReference type="EMBL" id="CAJPDQ010000018">
    <property type="protein sequence ID" value="CAF9922394.1"/>
    <property type="molecule type" value="Genomic_DNA"/>
</dbReference>
<keyword evidence="2" id="KW-1185">Reference proteome</keyword>
<accession>A0A8H3FF77</accession>
<evidence type="ECO:0000313" key="2">
    <source>
        <dbReference type="Proteomes" id="UP000664169"/>
    </source>
</evidence>
<dbReference type="Proteomes" id="UP000664169">
    <property type="component" value="Unassembled WGS sequence"/>
</dbReference>
<dbReference type="OrthoDB" id="2099276at2759"/>
<protein>
    <recommendedName>
        <fullName evidence="3">F-box domain-containing protein</fullName>
    </recommendedName>
</protein>
<evidence type="ECO:0008006" key="3">
    <source>
        <dbReference type="Google" id="ProtNLM"/>
    </source>
</evidence>
<dbReference type="AlphaFoldDB" id="A0A8H3FF77"/>
<sequence length="358" mass="40862">MPTSLAVQSDSAFLRLPKEIRLEVFKYTDLVDLRQSSHEDHAILYEGDTLRPGHHGAEKGKLAGLPCSRGLFEHHRFVLAAGHNANLEWLQSLPDNCRKRIRRLHIRFRAKRYGNAFDPKKEASILRAKSIEDDDFEDPGAIGSGCCLICNTSGWDAFITYITTQLNLTQLHLAVDLGHIYSSERFGYAYTTMTPAIAKRAVHRVSRPLITQLRGRIKSLFMFLPIHFELESSIEKSVKGAEYDASQFGKIPPELRCYWRPFAMPGSRLGKVSDPSPARPLCDSVWGREPWPKLWGMVDAAQGAIRMSHFDDFDISYSPREAMVRLRERCITREICNEEIELIVKYRLPTGEIIIKEF</sequence>
<reference evidence="1" key="1">
    <citation type="submission" date="2021-03" db="EMBL/GenBank/DDBJ databases">
        <authorList>
            <person name="Tagirdzhanova G."/>
        </authorList>
    </citation>
    <scope>NUCLEOTIDE SEQUENCE</scope>
</reference>
<organism evidence="1 2">
    <name type="scientific">Gomphillus americanus</name>
    <dbReference type="NCBI Taxonomy" id="1940652"/>
    <lineage>
        <taxon>Eukaryota</taxon>
        <taxon>Fungi</taxon>
        <taxon>Dikarya</taxon>
        <taxon>Ascomycota</taxon>
        <taxon>Pezizomycotina</taxon>
        <taxon>Lecanoromycetes</taxon>
        <taxon>OSLEUM clade</taxon>
        <taxon>Ostropomycetidae</taxon>
        <taxon>Ostropales</taxon>
        <taxon>Graphidaceae</taxon>
        <taxon>Gomphilloideae</taxon>
        <taxon>Gomphillus</taxon>
    </lineage>
</organism>
<name>A0A8H3FF77_9LECA</name>
<gene>
    <name evidence="1" type="ORF">GOMPHAMPRED_002540</name>
</gene>
<comment type="caution">
    <text evidence="1">The sequence shown here is derived from an EMBL/GenBank/DDBJ whole genome shotgun (WGS) entry which is preliminary data.</text>
</comment>
<evidence type="ECO:0000313" key="1">
    <source>
        <dbReference type="EMBL" id="CAF9922394.1"/>
    </source>
</evidence>